<dbReference type="Proteomes" id="UP000749311">
    <property type="component" value="Unassembled WGS sequence"/>
</dbReference>
<reference evidence="4 5" key="1">
    <citation type="submission" date="2020-02" db="EMBL/GenBank/DDBJ databases">
        <title>Sequencing the genomes of 1000 actinobacteria strains.</title>
        <authorList>
            <person name="Klenk H.-P."/>
        </authorList>
    </citation>
    <scope>NUCLEOTIDE SEQUENCE [LARGE SCALE GENOMIC DNA]</scope>
    <source>
        <strain evidence="4 5">DSM 19609</strain>
    </source>
</reference>
<evidence type="ECO:0000313" key="4">
    <source>
        <dbReference type="EMBL" id="NIH57559.1"/>
    </source>
</evidence>
<proteinExistence type="predicted"/>
<feature type="modified residue" description="4-aspartylphosphate" evidence="1">
    <location>
        <position position="69"/>
    </location>
</feature>
<name>A0ABX0SGQ1_9ACTN</name>
<dbReference type="RefSeq" id="WP_167167467.1">
    <property type="nucleotide sequence ID" value="NZ_BAAAOO010000007.1"/>
</dbReference>
<dbReference type="SUPFAM" id="SSF52172">
    <property type="entry name" value="CheY-like"/>
    <property type="match status" value="1"/>
</dbReference>
<feature type="region of interest" description="Disordered" evidence="2">
    <location>
        <begin position="142"/>
        <end position="178"/>
    </location>
</feature>
<dbReference type="EMBL" id="JAAMOZ010000001">
    <property type="protein sequence ID" value="NIH57559.1"/>
    <property type="molecule type" value="Genomic_DNA"/>
</dbReference>
<dbReference type="InterPro" id="IPR001789">
    <property type="entry name" value="Sig_transdc_resp-reg_receiver"/>
</dbReference>
<accession>A0ABX0SGQ1</accession>
<protein>
    <submittedName>
        <fullName evidence="4">DNA-binding NarL/FixJ family response regulator</fullName>
    </submittedName>
</protein>
<evidence type="ECO:0000256" key="1">
    <source>
        <dbReference type="PROSITE-ProRule" id="PRU00169"/>
    </source>
</evidence>
<comment type="caution">
    <text evidence="4">The sequence shown here is derived from an EMBL/GenBank/DDBJ whole genome shotgun (WGS) entry which is preliminary data.</text>
</comment>
<feature type="domain" description="Response regulatory" evidence="3">
    <location>
        <begin position="14"/>
        <end position="132"/>
    </location>
</feature>
<evidence type="ECO:0000256" key="2">
    <source>
        <dbReference type="SAM" id="MobiDB-lite"/>
    </source>
</evidence>
<organism evidence="4 5">
    <name type="scientific">Brooklawnia cerclae</name>
    <dbReference type="NCBI Taxonomy" id="349934"/>
    <lineage>
        <taxon>Bacteria</taxon>
        <taxon>Bacillati</taxon>
        <taxon>Actinomycetota</taxon>
        <taxon>Actinomycetes</taxon>
        <taxon>Propionibacteriales</taxon>
        <taxon>Propionibacteriaceae</taxon>
        <taxon>Brooklawnia</taxon>
    </lineage>
</organism>
<keyword evidence="5" id="KW-1185">Reference proteome</keyword>
<evidence type="ECO:0000313" key="5">
    <source>
        <dbReference type="Proteomes" id="UP000749311"/>
    </source>
</evidence>
<dbReference type="PROSITE" id="PS50110">
    <property type="entry name" value="RESPONSE_REGULATORY"/>
    <property type="match status" value="1"/>
</dbReference>
<keyword evidence="4" id="KW-0238">DNA-binding</keyword>
<dbReference type="Gene3D" id="3.40.50.2300">
    <property type="match status" value="1"/>
</dbReference>
<dbReference type="InterPro" id="IPR011006">
    <property type="entry name" value="CheY-like_superfamily"/>
</dbReference>
<feature type="compositionally biased region" description="Basic and acidic residues" evidence="2">
    <location>
        <begin position="154"/>
        <end position="165"/>
    </location>
</feature>
<evidence type="ECO:0000259" key="3">
    <source>
        <dbReference type="PROSITE" id="PS50110"/>
    </source>
</evidence>
<dbReference type="GO" id="GO:0003677">
    <property type="term" value="F:DNA binding"/>
    <property type="evidence" value="ECO:0007669"/>
    <property type="project" value="UniProtKB-KW"/>
</dbReference>
<gene>
    <name evidence="4" type="ORF">FB473_002204</name>
</gene>
<sequence length="178" mass="19001">MTTASAETATDVLKVIVYSDDRIVREQIRLALGRRIASDLPEVVISEFATYDAAIKAMDNERFDAAVFDGEATPGGMGLAHQIKDEIPGAPPVVLLIARAADAWLATWSNADGVSPYPVDPIRLPDDVAQVVRDARAGRRGPLAAGDVVPGVSSRHDEGDRHDIPDFPGTKHGPSKLL</sequence>
<keyword evidence="1" id="KW-0597">Phosphoprotein</keyword>